<proteinExistence type="predicted"/>
<protein>
    <submittedName>
        <fullName evidence="1">Uncharacterized protein</fullName>
    </submittedName>
</protein>
<comment type="caution">
    <text evidence="1">The sequence shown here is derived from an EMBL/GenBank/DDBJ whole genome shotgun (WGS) entry which is preliminary data.</text>
</comment>
<reference evidence="1" key="1">
    <citation type="submission" date="2021-06" db="EMBL/GenBank/DDBJ databases">
        <title>Comparative genomics, transcriptomics and evolutionary studies reveal genomic signatures of adaptation to plant cell wall in hemibiotrophic fungi.</title>
        <authorList>
            <consortium name="DOE Joint Genome Institute"/>
            <person name="Baroncelli R."/>
            <person name="Diaz J.F."/>
            <person name="Benocci T."/>
            <person name="Peng M."/>
            <person name="Battaglia E."/>
            <person name="Haridas S."/>
            <person name="Andreopoulos W."/>
            <person name="Labutti K."/>
            <person name="Pangilinan J."/>
            <person name="Floch G.L."/>
            <person name="Makela M.R."/>
            <person name="Henrissat B."/>
            <person name="Grigoriev I.V."/>
            <person name="Crouch J.A."/>
            <person name="De Vries R.P."/>
            <person name="Sukno S.A."/>
            <person name="Thon M.R."/>
        </authorList>
    </citation>
    <scope>NUCLEOTIDE SEQUENCE</scope>
    <source>
        <strain evidence="1">CBS 193.32</strain>
    </source>
</reference>
<evidence type="ECO:0000313" key="2">
    <source>
        <dbReference type="Proteomes" id="UP001224890"/>
    </source>
</evidence>
<dbReference type="RefSeq" id="XP_060435329.1">
    <property type="nucleotide sequence ID" value="XM_060571732.1"/>
</dbReference>
<dbReference type="AlphaFoldDB" id="A0AAJ0AWI4"/>
<keyword evidence="2" id="KW-1185">Reference proteome</keyword>
<organism evidence="1 2">
    <name type="scientific">Colletotrichum godetiae</name>
    <dbReference type="NCBI Taxonomy" id="1209918"/>
    <lineage>
        <taxon>Eukaryota</taxon>
        <taxon>Fungi</taxon>
        <taxon>Dikarya</taxon>
        <taxon>Ascomycota</taxon>
        <taxon>Pezizomycotina</taxon>
        <taxon>Sordariomycetes</taxon>
        <taxon>Hypocreomycetidae</taxon>
        <taxon>Glomerellales</taxon>
        <taxon>Glomerellaceae</taxon>
        <taxon>Colletotrichum</taxon>
        <taxon>Colletotrichum acutatum species complex</taxon>
    </lineage>
</organism>
<dbReference type="GeneID" id="85456258"/>
<accession>A0AAJ0AWI4</accession>
<dbReference type="Proteomes" id="UP001224890">
    <property type="component" value="Unassembled WGS sequence"/>
</dbReference>
<dbReference type="EMBL" id="JAHMHR010000004">
    <property type="protein sequence ID" value="KAK1691634.1"/>
    <property type="molecule type" value="Genomic_DNA"/>
</dbReference>
<evidence type="ECO:0000313" key="1">
    <source>
        <dbReference type="EMBL" id="KAK1691634.1"/>
    </source>
</evidence>
<gene>
    <name evidence="1" type="ORF">BDP55DRAFT_627263</name>
</gene>
<name>A0AAJ0AWI4_9PEZI</name>
<sequence length="362" mass="40586">MTEPLIFRRIDKVIDELIEHGAILPKHRANLESRLPIVCGVPRPPPSNGSKYSRAEIASYARMKQARNVYSSILDRSPLLFLPFIIAVGPGASPSINISETKRRFSRQSKIRLDASSRSFLQDVAERNNIIKSREFQQALAVLFPRVEANDANTVEDPMSTAPLTSANPKHVADFDTCDLRRISTTFGRRVSEHVMLAHEHVMLSHANKSSRSGSQLTKCIRAYRPDKDEDIIFHLDVGNAIDLAKILYPQSLAVKFPVAVAGPLKDFAEGLRPDASSSHIDYGYFTMLGTDVVGIGSVFNAATYDALLESQLRQWEEEHFLLDVTDCLTMTIMRGTPNYGTIRLRTQFWKGIQLINQLYSL</sequence>